<dbReference type="EMBL" id="FQYN01000009">
    <property type="protein sequence ID" value="SHJ66029.1"/>
    <property type="molecule type" value="Genomic_DNA"/>
</dbReference>
<dbReference type="OrthoDB" id="882946at2"/>
<dbReference type="Pfam" id="PF13586">
    <property type="entry name" value="DDE_Tnp_1_2"/>
    <property type="match status" value="1"/>
</dbReference>
<gene>
    <name evidence="2" type="ORF">SAMN02745146_3615</name>
</gene>
<protein>
    <submittedName>
        <fullName evidence="2">Transposase</fullName>
    </submittedName>
</protein>
<dbReference type="Proteomes" id="UP000184418">
    <property type="component" value="Unassembled WGS sequence"/>
</dbReference>
<keyword evidence="3" id="KW-1185">Reference proteome</keyword>
<accession>A0A1M6L4M4</accession>
<dbReference type="InterPro" id="IPR025668">
    <property type="entry name" value="Tnp_DDE_dom"/>
</dbReference>
<feature type="non-terminal residue" evidence="2">
    <location>
        <position position="1"/>
    </location>
</feature>
<feature type="domain" description="Transposase DDE" evidence="1">
    <location>
        <begin position="16"/>
        <end position="101"/>
    </location>
</feature>
<evidence type="ECO:0000259" key="1">
    <source>
        <dbReference type="Pfam" id="PF13586"/>
    </source>
</evidence>
<proteinExistence type="predicted"/>
<organism evidence="2 3">
    <name type="scientific">Hymenobacter daecheongensis DSM 21074</name>
    <dbReference type="NCBI Taxonomy" id="1121955"/>
    <lineage>
        <taxon>Bacteria</taxon>
        <taxon>Pseudomonadati</taxon>
        <taxon>Bacteroidota</taxon>
        <taxon>Cytophagia</taxon>
        <taxon>Cytophagales</taxon>
        <taxon>Hymenobacteraceae</taxon>
        <taxon>Hymenobacter</taxon>
    </lineage>
</organism>
<name>A0A1M6L4M4_9BACT</name>
<dbReference type="RefSeq" id="WP_143164226.1">
    <property type="nucleotide sequence ID" value="NZ_FQYN01000009.1"/>
</dbReference>
<dbReference type="AlphaFoldDB" id="A0A1M6L4M4"/>
<sequence>CPQALVLLAGLDTGMVIADTSYDSDANRAYCAEKGIAVVIPNRPNRSEPVSLDEEYYRDRNKIERFFGRMKQYRRLATRYDKTVVSFLAFWHVAAAIDWLR</sequence>
<dbReference type="PANTHER" id="PTHR30007">
    <property type="entry name" value="PHP DOMAIN PROTEIN"/>
    <property type="match status" value="1"/>
</dbReference>
<dbReference type="STRING" id="1121955.SAMN02745146_3615"/>
<reference evidence="2 3" key="1">
    <citation type="submission" date="2016-11" db="EMBL/GenBank/DDBJ databases">
        <authorList>
            <person name="Jaros S."/>
            <person name="Januszkiewicz K."/>
            <person name="Wedrychowicz H."/>
        </authorList>
    </citation>
    <scope>NUCLEOTIDE SEQUENCE [LARGE SCALE GENOMIC DNA]</scope>
    <source>
        <strain evidence="2 3">DSM 21074</strain>
    </source>
</reference>
<evidence type="ECO:0000313" key="2">
    <source>
        <dbReference type="EMBL" id="SHJ66029.1"/>
    </source>
</evidence>
<evidence type="ECO:0000313" key="3">
    <source>
        <dbReference type="Proteomes" id="UP000184418"/>
    </source>
</evidence>
<dbReference type="PANTHER" id="PTHR30007:SF1">
    <property type="entry name" value="BLR1914 PROTEIN"/>
    <property type="match status" value="1"/>
</dbReference>